<organism evidence="3 4">
    <name type="scientific">Leptotrichia trevisanii</name>
    <dbReference type="NCBI Taxonomy" id="109328"/>
    <lineage>
        <taxon>Bacteria</taxon>
        <taxon>Fusobacteriati</taxon>
        <taxon>Fusobacteriota</taxon>
        <taxon>Fusobacteriia</taxon>
        <taxon>Fusobacteriales</taxon>
        <taxon>Leptotrichiaceae</taxon>
        <taxon>Leptotrichia</taxon>
    </lineage>
</organism>
<evidence type="ECO:0000313" key="4">
    <source>
        <dbReference type="Proteomes" id="UP000321378"/>
    </source>
</evidence>
<name>A0A510KNG8_9FUSO</name>
<evidence type="ECO:0000256" key="2">
    <source>
        <dbReference type="SAM" id="Phobius"/>
    </source>
</evidence>
<evidence type="ECO:0000313" key="3">
    <source>
        <dbReference type="EMBL" id="BBM51503.1"/>
    </source>
</evidence>
<dbReference type="EMBL" id="AP019840">
    <property type="protein sequence ID" value="BBM51503.1"/>
    <property type="molecule type" value="Genomic_DNA"/>
</dbReference>
<dbReference type="RefSeq" id="WP_146995986.1">
    <property type="nucleotide sequence ID" value="NZ_AP019840.1"/>
</dbReference>
<dbReference type="Proteomes" id="UP000321378">
    <property type="component" value="Chromosome"/>
</dbReference>
<reference evidence="3 4" key="1">
    <citation type="submission" date="2019-07" db="EMBL/GenBank/DDBJ databases">
        <title>Complete Genome Sequence of Leptotrichia trevisanii Strain JMUB3935.</title>
        <authorList>
            <person name="Watanabe S."/>
            <person name="Cui L."/>
        </authorList>
    </citation>
    <scope>NUCLEOTIDE SEQUENCE [LARGE SCALE GENOMIC DNA]</scope>
    <source>
        <strain evidence="3 4">JMUB3935</strain>
    </source>
</reference>
<keyword evidence="1" id="KW-0175">Coiled coil</keyword>
<feature type="transmembrane region" description="Helical" evidence="2">
    <location>
        <begin position="71"/>
        <end position="100"/>
    </location>
</feature>
<dbReference type="AlphaFoldDB" id="A0A510KNG8"/>
<feature type="transmembrane region" description="Helical" evidence="2">
    <location>
        <begin position="138"/>
        <end position="159"/>
    </location>
</feature>
<proteinExistence type="predicted"/>
<keyword evidence="2" id="KW-0812">Transmembrane</keyword>
<feature type="coiled-coil region" evidence="1">
    <location>
        <begin position="33"/>
        <end position="60"/>
    </location>
</feature>
<protein>
    <submittedName>
        <fullName evidence="3">Uncharacterized protein</fullName>
    </submittedName>
</protein>
<accession>A0A510KNG8</accession>
<sequence length="167" mass="20266">MINFYYRTEGLFSLYSDYIYTKNNNRIFLLPKVKNSEEILEKILIKKEILEIENEKYKIEYKISIFSRYPYIIFLILFMGLIITRLEIIFIFLIIINFSIRKRNLNLKKTGNSVLIYGKNVNCYVFRSFKIIRGDVRLMLLENTIFFNWMTISTIFIPIKFKIIDYN</sequence>
<keyword evidence="2" id="KW-1133">Transmembrane helix</keyword>
<evidence type="ECO:0000256" key="1">
    <source>
        <dbReference type="SAM" id="Coils"/>
    </source>
</evidence>
<gene>
    <name evidence="3" type="ORF">JMUB3935_0470</name>
</gene>
<keyword evidence="2" id="KW-0472">Membrane</keyword>